<dbReference type="AlphaFoldDB" id="A0A2P6MG14"/>
<keyword evidence="2" id="KW-1133">Transmembrane helix</keyword>
<proteinExistence type="predicted"/>
<comment type="caution">
    <text evidence="3">The sequence shown here is derived from an EMBL/GenBank/DDBJ whole genome shotgun (WGS) entry which is preliminary data.</text>
</comment>
<reference evidence="3 4" key="1">
    <citation type="submission" date="2018-03" db="EMBL/GenBank/DDBJ databases">
        <title>Bacillus urumqiensis sp. nov., a moderately haloalkaliphilic bacterium isolated from a salt lake.</title>
        <authorList>
            <person name="Zhao B."/>
            <person name="Liao Z."/>
        </authorList>
    </citation>
    <scope>NUCLEOTIDE SEQUENCE [LARGE SCALE GENOMIC DNA]</scope>
    <source>
        <strain evidence="3 4">BZ-SZ-XJ18</strain>
    </source>
</reference>
<keyword evidence="2" id="KW-0812">Transmembrane</keyword>
<evidence type="ECO:0000313" key="3">
    <source>
        <dbReference type="EMBL" id="PRO65207.1"/>
    </source>
</evidence>
<feature type="region of interest" description="Disordered" evidence="1">
    <location>
        <begin position="65"/>
        <end position="90"/>
    </location>
</feature>
<keyword evidence="4" id="KW-1185">Reference proteome</keyword>
<evidence type="ECO:0000256" key="1">
    <source>
        <dbReference type="SAM" id="MobiDB-lite"/>
    </source>
</evidence>
<feature type="transmembrane region" description="Helical" evidence="2">
    <location>
        <begin position="35"/>
        <end position="55"/>
    </location>
</feature>
<feature type="compositionally biased region" description="Acidic residues" evidence="1">
    <location>
        <begin position="66"/>
        <end position="83"/>
    </location>
</feature>
<name>A0A2P6MG14_ALKUR</name>
<accession>A0A2P6MG14</accession>
<dbReference type="RefSeq" id="WP_105959407.1">
    <property type="nucleotide sequence ID" value="NZ_PVNS01000009.1"/>
</dbReference>
<evidence type="ECO:0000313" key="4">
    <source>
        <dbReference type="Proteomes" id="UP000243650"/>
    </source>
</evidence>
<evidence type="ECO:0000256" key="2">
    <source>
        <dbReference type="SAM" id="Phobius"/>
    </source>
</evidence>
<protein>
    <submittedName>
        <fullName evidence="3">Uncharacterized protein</fullName>
    </submittedName>
</protein>
<gene>
    <name evidence="3" type="ORF">C6I21_10395</name>
</gene>
<sequence>MTFTWRMAGIVSLLFMAAAALLSFGTVTPEMALFRTGAAGVLGAGAGACAGWMLLKGLAGNRQSEDFDVQEENGEELESDSPAEEMKGED</sequence>
<keyword evidence="2" id="KW-0472">Membrane</keyword>
<organism evidence="3 4">
    <name type="scientific">Alkalicoccus urumqiensis</name>
    <name type="common">Bacillus urumqiensis</name>
    <dbReference type="NCBI Taxonomy" id="1548213"/>
    <lineage>
        <taxon>Bacteria</taxon>
        <taxon>Bacillati</taxon>
        <taxon>Bacillota</taxon>
        <taxon>Bacilli</taxon>
        <taxon>Bacillales</taxon>
        <taxon>Bacillaceae</taxon>
        <taxon>Alkalicoccus</taxon>
    </lineage>
</organism>
<dbReference type="Proteomes" id="UP000243650">
    <property type="component" value="Unassembled WGS sequence"/>
</dbReference>
<dbReference type="EMBL" id="PVNS01000009">
    <property type="protein sequence ID" value="PRO65207.1"/>
    <property type="molecule type" value="Genomic_DNA"/>
</dbReference>